<dbReference type="Proteomes" id="UP000036780">
    <property type="component" value="Unassembled WGS sequence"/>
</dbReference>
<reference evidence="2" key="1">
    <citation type="submission" date="2015-07" db="EMBL/GenBank/DDBJ databases">
        <title>Fjat-10053 dsm26.</title>
        <authorList>
            <person name="Liu B."/>
            <person name="Wang J."/>
            <person name="Zhu Y."/>
            <person name="Liu G."/>
            <person name="Chen Q."/>
            <person name="Chen Z."/>
            <person name="Lan J."/>
            <person name="Che J."/>
            <person name="Ge C."/>
            <person name="Shi H."/>
            <person name="Pan Z."/>
            <person name="Liu X."/>
        </authorList>
    </citation>
    <scope>NUCLEOTIDE SEQUENCE [LARGE SCALE GENOMIC DNA]</scope>
    <source>
        <strain evidence="2">DSM 26</strain>
    </source>
</reference>
<gene>
    <name evidence="1" type="ORF">AFK71_01860</name>
</gene>
<dbReference type="AlphaFoldDB" id="A0A0L0QW04"/>
<accession>A0A0L0QW04</accession>
<dbReference type="PATRIC" id="fig|1473.5.peg.3284"/>
<dbReference type="RefSeq" id="WP_050349862.1">
    <property type="nucleotide sequence ID" value="NZ_CP073011.1"/>
</dbReference>
<name>A0A0L0QW04_VIRPA</name>
<dbReference type="GeneID" id="71773746"/>
<evidence type="ECO:0000313" key="2">
    <source>
        <dbReference type="Proteomes" id="UP000036780"/>
    </source>
</evidence>
<comment type="caution">
    <text evidence="1">The sequence shown here is derived from an EMBL/GenBank/DDBJ whole genome shotgun (WGS) entry which is preliminary data.</text>
</comment>
<keyword evidence="2" id="KW-1185">Reference proteome</keyword>
<sequence>MAALPVSWGIKSTSYACSESPGFWVTTIDGVYFSQLVSLLFIIQNNLVEMVKDVATCVRRRIIGEQFPPEKKLCSIKARLFRVERHK</sequence>
<dbReference type="EMBL" id="LGTO01000002">
    <property type="protein sequence ID" value="KNE22388.1"/>
    <property type="molecule type" value="Genomic_DNA"/>
</dbReference>
<evidence type="ECO:0000313" key="1">
    <source>
        <dbReference type="EMBL" id="KNE22388.1"/>
    </source>
</evidence>
<protein>
    <submittedName>
        <fullName evidence="1">Uncharacterized protein</fullName>
    </submittedName>
</protein>
<organism evidence="1 2">
    <name type="scientific">Virgibacillus pantothenticus</name>
    <dbReference type="NCBI Taxonomy" id="1473"/>
    <lineage>
        <taxon>Bacteria</taxon>
        <taxon>Bacillati</taxon>
        <taxon>Bacillota</taxon>
        <taxon>Bacilli</taxon>
        <taxon>Bacillales</taxon>
        <taxon>Bacillaceae</taxon>
        <taxon>Virgibacillus</taxon>
    </lineage>
</organism>
<proteinExistence type="predicted"/>